<dbReference type="Pfam" id="PF00701">
    <property type="entry name" value="DHDPS"/>
    <property type="match status" value="1"/>
</dbReference>
<feature type="binding site" evidence="5">
    <location>
        <position position="44"/>
    </location>
    <ligand>
        <name>pyruvate</name>
        <dbReference type="ChEBI" id="CHEBI:15361"/>
    </ligand>
</feature>
<dbReference type="PANTHER" id="PTHR12128:SF66">
    <property type="entry name" value="4-HYDROXY-2-OXOGLUTARATE ALDOLASE, MITOCHONDRIAL"/>
    <property type="match status" value="1"/>
</dbReference>
<evidence type="ECO:0000256" key="1">
    <source>
        <dbReference type="ARBA" id="ARBA00007592"/>
    </source>
</evidence>
<dbReference type="InterPro" id="IPR013785">
    <property type="entry name" value="Aldolase_TIM"/>
</dbReference>
<sequence length="296" mass="31263">MFTGLSAFPLTPLRDGKVDEKAFAGLVENLESAKVDSIGALGSTGSYAYLNQEERRLAARLAVQVAGAVPVIVGIGSIATRDVLLLADDAQAAGASALLLPPVSYQTLGADEVFDLYETVAHRVSVPLVVYDNPGTTHFQFTDELHGRIAALPNIASIKIPAVVIDPAQASARIAGLRAIIPDHVSIGISGDACAVTGLNAGCDVWYSVVGGLFPHTAQALVRATHLGDPDQAIQASTRLEPLWAMFRQYGSLRVVATAAQIMGHTAADCLPLPLKKLDRQAREQVEQILETLRLA</sequence>
<dbReference type="PRINTS" id="PR00146">
    <property type="entry name" value="DHPICSNTHASE"/>
</dbReference>
<feature type="active site" description="Proton donor/acceptor" evidence="4">
    <location>
        <position position="131"/>
    </location>
</feature>
<feature type="active site" description="Schiff-base intermediate with substrate" evidence="4">
    <location>
        <position position="159"/>
    </location>
</feature>
<dbReference type="KEGG" id="prh:LT40_08235"/>
<dbReference type="AlphaFoldDB" id="A0A089YUM2"/>
<evidence type="ECO:0000256" key="5">
    <source>
        <dbReference type="PIRSR" id="PIRSR001365-2"/>
    </source>
</evidence>
<dbReference type="GO" id="GO:0008840">
    <property type="term" value="F:4-hydroxy-tetrahydrodipicolinate synthase activity"/>
    <property type="evidence" value="ECO:0007669"/>
    <property type="project" value="TreeGrafter"/>
</dbReference>
<gene>
    <name evidence="6" type="ORF">LT40_08235</name>
</gene>
<evidence type="ECO:0000256" key="2">
    <source>
        <dbReference type="ARBA" id="ARBA00023239"/>
    </source>
</evidence>
<dbReference type="SUPFAM" id="SSF51569">
    <property type="entry name" value="Aldolase"/>
    <property type="match status" value="1"/>
</dbReference>
<evidence type="ECO:0000256" key="4">
    <source>
        <dbReference type="PIRSR" id="PIRSR001365-1"/>
    </source>
</evidence>
<dbReference type="Proteomes" id="UP000029499">
    <property type="component" value="Chromosome"/>
</dbReference>
<reference evidence="6 7" key="1">
    <citation type="journal article" date="2015" name="J. Biotechnol.">
        <title>Complete genome sequence of Pseudomonas rhizosphaerae IH5T (=DSM 16299T), a phosphate-solubilizing rhizobacterium for bacterial biofertilizer.</title>
        <authorList>
            <person name="Kwak Y."/>
            <person name="Jung B.K."/>
            <person name="Shin J.H."/>
        </authorList>
    </citation>
    <scope>NUCLEOTIDE SEQUENCE [LARGE SCALE GENOMIC DNA]</scope>
    <source>
        <strain evidence="6">DSM 16299</strain>
    </source>
</reference>
<dbReference type="RefSeq" id="WP_043188653.1">
    <property type="nucleotide sequence ID" value="NZ_CP009533.1"/>
</dbReference>
<dbReference type="STRING" id="216142.LT40_08235"/>
<name>A0A089YUM2_9PSED</name>
<dbReference type="EMBL" id="CP009533">
    <property type="protein sequence ID" value="AIS17385.1"/>
    <property type="molecule type" value="Genomic_DNA"/>
</dbReference>
<dbReference type="InterPro" id="IPR002220">
    <property type="entry name" value="DapA-like"/>
</dbReference>
<evidence type="ECO:0000313" key="7">
    <source>
        <dbReference type="Proteomes" id="UP000029499"/>
    </source>
</evidence>
<evidence type="ECO:0000313" key="6">
    <source>
        <dbReference type="EMBL" id="AIS17385.1"/>
    </source>
</evidence>
<dbReference type="Gene3D" id="3.20.20.70">
    <property type="entry name" value="Aldolase class I"/>
    <property type="match status" value="1"/>
</dbReference>
<keyword evidence="7" id="KW-1185">Reference proteome</keyword>
<proteinExistence type="inferred from homology"/>
<comment type="similarity">
    <text evidence="1 3">Belongs to the DapA family.</text>
</comment>
<dbReference type="OrthoDB" id="199953at2"/>
<evidence type="ECO:0000256" key="3">
    <source>
        <dbReference type="PIRNR" id="PIRNR001365"/>
    </source>
</evidence>
<dbReference type="eggNOG" id="COG0329">
    <property type="taxonomic scope" value="Bacteria"/>
</dbReference>
<dbReference type="CDD" id="cd00408">
    <property type="entry name" value="DHDPS-like"/>
    <property type="match status" value="1"/>
</dbReference>
<dbReference type="GO" id="GO:0005829">
    <property type="term" value="C:cytosol"/>
    <property type="evidence" value="ECO:0007669"/>
    <property type="project" value="TreeGrafter"/>
</dbReference>
<dbReference type="PANTHER" id="PTHR12128">
    <property type="entry name" value="DIHYDRODIPICOLINATE SYNTHASE"/>
    <property type="match status" value="1"/>
</dbReference>
<protein>
    <submittedName>
        <fullName evidence="6">Dihydrodipicolinate synthase</fullName>
    </submittedName>
</protein>
<accession>A0A089YUM2</accession>
<dbReference type="PIRSF" id="PIRSF001365">
    <property type="entry name" value="DHDPS"/>
    <property type="match status" value="1"/>
</dbReference>
<organism evidence="6 7">
    <name type="scientific">Pseudomonas rhizosphaerae</name>
    <dbReference type="NCBI Taxonomy" id="216142"/>
    <lineage>
        <taxon>Bacteria</taxon>
        <taxon>Pseudomonadati</taxon>
        <taxon>Pseudomonadota</taxon>
        <taxon>Gammaproteobacteria</taxon>
        <taxon>Pseudomonadales</taxon>
        <taxon>Pseudomonadaceae</taxon>
        <taxon>Pseudomonas</taxon>
    </lineage>
</organism>
<dbReference type="SMART" id="SM01130">
    <property type="entry name" value="DHDPS"/>
    <property type="match status" value="1"/>
</dbReference>
<keyword evidence="2 3" id="KW-0456">Lyase</keyword>
<dbReference type="HOGENOM" id="CLU_049343_5_0_6"/>